<gene>
    <name evidence="9" type="ORF">DOQ08_01245</name>
</gene>
<keyword evidence="10" id="KW-1185">Reference proteome</keyword>
<dbReference type="Proteomes" id="UP000265903">
    <property type="component" value="Unassembled WGS sequence"/>
</dbReference>
<comment type="subcellular location">
    <subcellularLocation>
        <location evidence="1">Cell membrane</location>
        <topology evidence="1">Multi-pass membrane protein</topology>
    </subcellularLocation>
</comment>
<evidence type="ECO:0000256" key="2">
    <source>
        <dbReference type="ARBA" id="ARBA00022475"/>
    </source>
</evidence>
<dbReference type="EMBL" id="QMDL01000002">
    <property type="protein sequence ID" value="RMJ03925.1"/>
    <property type="molecule type" value="Genomic_DNA"/>
</dbReference>
<evidence type="ECO:0000313" key="9">
    <source>
        <dbReference type="EMBL" id="RMJ03925.1"/>
    </source>
</evidence>
<organism evidence="9 10">
    <name type="scientific">Marinobacter litoralis</name>
    <dbReference type="NCBI Taxonomy" id="187981"/>
    <lineage>
        <taxon>Bacteria</taxon>
        <taxon>Pseudomonadati</taxon>
        <taxon>Pseudomonadota</taxon>
        <taxon>Gammaproteobacteria</taxon>
        <taxon>Pseudomonadales</taxon>
        <taxon>Marinobacteraceae</taxon>
        <taxon>Marinobacter</taxon>
    </lineage>
</organism>
<dbReference type="GO" id="GO:0005886">
    <property type="term" value="C:plasma membrane"/>
    <property type="evidence" value="ECO:0007669"/>
    <property type="project" value="UniProtKB-SubCell"/>
</dbReference>
<dbReference type="Pfam" id="PF02706">
    <property type="entry name" value="Wzz"/>
    <property type="match status" value="1"/>
</dbReference>
<evidence type="ECO:0000256" key="4">
    <source>
        <dbReference type="ARBA" id="ARBA00022989"/>
    </source>
</evidence>
<comment type="caution">
    <text evidence="9">The sequence shown here is derived from an EMBL/GenBank/DDBJ whole genome shotgun (WGS) entry which is preliminary data.</text>
</comment>
<keyword evidence="4 7" id="KW-1133">Transmembrane helix</keyword>
<evidence type="ECO:0000256" key="5">
    <source>
        <dbReference type="ARBA" id="ARBA00023136"/>
    </source>
</evidence>
<feature type="domain" description="Polysaccharide chain length determinant N-terminal" evidence="8">
    <location>
        <begin position="14"/>
        <end position="67"/>
    </location>
</feature>
<dbReference type="InterPro" id="IPR003856">
    <property type="entry name" value="LPS_length_determ_N"/>
</dbReference>
<evidence type="ECO:0000256" key="3">
    <source>
        <dbReference type="ARBA" id="ARBA00022692"/>
    </source>
</evidence>
<keyword evidence="6" id="KW-0175">Coiled coil</keyword>
<reference evidence="9 10" key="1">
    <citation type="submission" date="2018-08" db="EMBL/GenBank/DDBJ databases">
        <title>Whole Genome Sequence of the Moderate Halophilic Marine Bacterium Marinobacter litoralis Sw-45.</title>
        <authorList>
            <person name="Musa H."/>
        </authorList>
    </citation>
    <scope>NUCLEOTIDE SEQUENCE [LARGE SCALE GENOMIC DNA]</scope>
    <source>
        <strain evidence="9 10">Sw-45</strain>
    </source>
</reference>
<keyword evidence="5 7" id="KW-0472">Membrane</keyword>
<feature type="coiled-coil region" evidence="6">
    <location>
        <begin position="138"/>
        <end position="172"/>
    </location>
</feature>
<evidence type="ECO:0000256" key="7">
    <source>
        <dbReference type="SAM" id="Phobius"/>
    </source>
</evidence>
<proteinExistence type="predicted"/>
<dbReference type="AlphaFoldDB" id="A0A3M2RG40"/>
<evidence type="ECO:0000259" key="8">
    <source>
        <dbReference type="Pfam" id="PF02706"/>
    </source>
</evidence>
<evidence type="ECO:0000313" key="10">
    <source>
        <dbReference type="Proteomes" id="UP000265903"/>
    </source>
</evidence>
<keyword evidence="3 7" id="KW-0812">Transmembrane</keyword>
<keyword evidence="2" id="KW-1003">Cell membrane</keyword>
<sequence length="254" mass="28503">MQPPVSTANDKVQEVSLIDLALVFIRFKKVFFLVFSVVLLIALALALILPEKYQYTTLMQLAEKASDEPMESPRAIVGWLELSLFPMIETKYRDEGSRRMPFELEVVVPTDTVLLKLASKAEREDYVDLEQIHHSVANKIMERQKAAVHRHVKRLQDQLTSVNETIELLRAMDGPGTALPDALDRKAGLEREILLVREFETVTVAQQSLEPVSKSPLFIIVIGGFLAGVLASIATLVWALFSHARKRLSVTEVA</sequence>
<protein>
    <submittedName>
        <fullName evidence="9">Chain length determinant protein</fullName>
    </submittedName>
</protein>
<name>A0A3M2RG40_9GAMM</name>
<evidence type="ECO:0000256" key="6">
    <source>
        <dbReference type="SAM" id="Coils"/>
    </source>
</evidence>
<dbReference type="RefSeq" id="WP_165823622.1">
    <property type="nucleotide sequence ID" value="NZ_QMDL01000002.1"/>
</dbReference>
<evidence type="ECO:0000256" key="1">
    <source>
        <dbReference type="ARBA" id="ARBA00004651"/>
    </source>
</evidence>
<accession>A0A3M2RG40</accession>
<feature type="transmembrane region" description="Helical" evidence="7">
    <location>
        <begin position="217"/>
        <end position="241"/>
    </location>
</feature>
<feature type="transmembrane region" description="Helical" evidence="7">
    <location>
        <begin position="30"/>
        <end position="49"/>
    </location>
</feature>